<dbReference type="HAMAP" id="MF_00575">
    <property type="entry name" value="LpxH"/>
    <property type="match status" value="1"/>
</dbReference>
<name>A0A553JPN7_SHEHA</name>
<dbReference type="SUPFAM" id="SSF56300">
    <property type="entry name" value="Metallo-dependent phosphatases"/>
    <property type="match status" value="1"/>
</dbReference>
<feature type="binding site" evidence="10">
    <location>
        <position position="41"/>
    </location>
    <ligand>
        <name>Mn(2+)</name>
        <dbReference type="ChEBI" id="CHEBI:29035"/>
        <label>1</label>
    </ligand>
</feature>
<dbReference type="PANTHER" id="PTHR34990:SF1">
    <property type="entry name" value="UDP-2,3-DIACYLGLUCOSAMINE HYDROLASE"/>
    <property type="match status" value="1"/>
</dbReference>
<proteinExistence type="inferred from homology"/>
<dbReference type="GO" id="GO:0019897">
    <property type="term" value="C:extrinsic component of plasma membrane"/>
    <property type="evidence" value="ECO:0007669"/>
    <property type="project" value="UniProtKB-UniRule"/>
</dbReference>
<feature type="binding site" evidence="10">
    <location>
        <position position="10"/>
    </location>
    <ligand>
        <name>Mn(2+)</name>
        <dbReference type="ChEBI" id="CHEBI:29035"/>
        <label>1</label>
    </ligand>
</feature>
<evidence type="ECO:0000256" key="5">
    <source>
        <dbReference type="ARBA" id="ARBA00022723"/>
    </source>
</evidence>
<evidence type="ECO:0000256" key="7">
    <source>
        <dbReference type="ARBA" id="ARBA00023098"/>
    </source>
</evidence>
<keyword evidence="6 10" id="KW-0378">Hydrolase</keyword>
<dbReference type="EC" id="3.6.1.54" evidence="10"/>
<feature type="binding site" evidence="10">
    <location>
        <position position="41"/>
    </location>
    <ligand>
        <name>Mn(2+)</name>
        <dbReference type="ChEBI" id="CHEBI:29035"/>
        <label>2</label>
    </ligand>
</feature>
<comment type="caution">
    <text evidence="12">The sequence shown here is derived from an EMBL/GenBank/DDBJ whole genome shotgun (WGS) entry which is preliminary data.</text>
</comment>
<dbReference type="InterPro" id="IPR043461">
    <property type="entry name" value="LpxH-like"/>
</dbReference>
<dbReference type="NCBIfam" id="TIGR01854">
    <property type="entry name" value="lipid_A_lpxH"/>
    <property type="match status" value="1"/>
</dbReference>
<reference evidence="13" key="1">
    <citation type="submission" date="2019-07" db="EMBL/GenBank/DDBJ databases">
        <title>Shewanella sp. YLB-08 draft genomic sequence.</title>
        <authorList>
            <person name="Yu L."/>
        </authorList>
    </citation>
    <scope>NUCLEOTIDE SEQUENCE [LARGE SCALE GENOMIC DNA]</scope>
    <source>
        <strain evidence="13">JCM 20706</strain>
    </source>
</reference>
<feature type="binding site" evidence="10">
    <location>
        <position position="163"/>
    </location>
    <ligand>
        <name>substrate</name>
    </ligand>
</feature>
<gene>
    <name evidence="10" type="primary">lpxH</name>
    <name evidence="12" type="ORF">FN961_09945</name>
</gene>
<keyword evidence="1 10" id="KW-1003">Cell membrane</keyword>
<comment type="subcellular location">
    <subcellularLocation>
        <location evidence="10">Cell inner membrane</location>
        <topology evidence="10">Peripheral membrane protein</topology>
        <orientation evidence="10">Cytoplasmic side</orientation>
    </subcellularLocation>
</comment>
<dbReference type="GO" id="GO:0030145">
    <property type="term" value="F:manganese ion binding"/>
    <property type="evidence" value="ECO:0007669"/>
    <property type="project" value="UniProtKB-UniRule"/>
</dbReference>
<feature type="binding site" evidence="10">
    <location>
        <begin position="78"/>
        <end position="79"/>
    </location>
    <ligand>
        <name>substrate</name>
    </ligand>
</feature>
<evidence type="ECO:0000256" key="1">
    <source>
        <dbReference type="ARBA" id="ARBA00022475"/>
    </source>
</evidence>
<dbReference type="Pfam" id="PF00149">
    <property type="entry name" value="Metallophos"/>
    <property type="match status" value="1"/>
</dbReference>
<dbReference type="Gene3D" id="3.60.21.10">
    <property type="match status" value="1"/>
</dbReference>
<evidence type="ECO:0000256" key="10">
    <source>
        <dbReference type="HAMAP-Rule" id="MF_00575"/>
    </source>
</evidence>
<evidence type="ECO:0000313" key="12">
    <source>
        <dbReference type="EMBL" id="TRY14415.1"/>
    </source>
</evidence>
<comment type="catalytic activity">
    <reaction evidence="10">
        <text>UDP-2-N,3-O-bis[(3R)-3-hydroxytetradecanoyl]-alpha-D-glucosamine + H2O = 2-N,3-O-bis[(3R)-3-hydroxytetradecanoyl]-alpha-D-glucosaminyl 1-phosphate + UMP + 2 H(+)</text>
        <dbReference type="Rhea" id="RHEA:25213"/>
        <dbReference type="ChEBI" id="CHEBI:15377"/>
        <dbReference type="ChEBI" id="CHEBI:15378"/>
        <dbReference type="ChEBI" id="CHEBI:57865"/>
        <dbReference type="ChEBI" id="CHEBI:57957"/>
        <dbReference type="ChEBI" id="CHEBI:78847"/>
        <dbReference type="EC" id="3.6.1.54"/>
    </reaction>
</comment>
<dbReference type="EMBL" id="VKGK01000010">
    <property type="protein sequence ID" value="TRY14415.1"/>
    <property type="molecule type" value="Genomic_DNA"/>
</dbReference>
<dbReference type="GO" id="GO:0009245">
    <property type="term" value="P:lipid A biosynthetic process"/>
    <property type="evidence" value="ECO:0007669"/>
    <property type="project" value="UniProtKB-UniRule"/>
</dbReference>
<comment type="similarity">
    <text evidence="10">Belongs to the LpxH family.</text>
</comment>
<feature type="binding site" evidence="10">
    <location>
        <position position="121"/>
    </location>
    <ligand>
        <name>substrate</name>
    </ligand>
</feature>
<evidence type="ECO:0000259" key="11">
    <source>
        <dbReference type="Pfam" id="PF00149"/>
    </source>
</evidence>
<sequence>MRTLFIGDLHLCADRPDITAAFNLFLDNELNDVEALYILGDLFEVWIGDDIAEPFALALAAKLKTISARLPIYYIHGNRDFLIGKKFAQMSGMILLPEVYKLDLYGVPTVILHGDSLCTLDKSYQRFRCFRNLTAVKWLYGQLPKKKRISIAQKIRNKSAQSNQYKSMMIMDVEAEAVDALMEQTNTLQMIHGHTHRPNIHDITTTSGISKKRIVVGDWYDQTSILSISANNTELSSSPLNSDLDL</sequence>
<dbReference type="GO" id="GO:0005737">
    <property type="term" value="C:cytoplasm"/>
    <property type="evidence" value="ECO:0007669"/>
    <property type="project" value="InterPro"/>
</dbReference>
<organism evidence="12 13">
    <name type="scientific">Shewanella hanedai</name>
    <name type="common">Alteromonas hanedai</name>
    <dbReference type="NCBI Taxonomy" id="25"/>
    <lineage>
        <taxon>Bacteria</taxon>
        <taxon>Pseudomonadati</taxon>
        <taxon>Pseudomonadota</taxon>
        <taxon>Gammaproteobacteria</taxon>
        <taxon>Alteromonadales</taxon>
        <taxon>Shewanellaceae</taxon>
        <taxon>Shewanella</taxon>
    </lineage>
</organism>
<keyword evidence="9 10" id="KW-0464">Manganese</keyword>
<feature type="binding site" evidence="10">
    <location>
        <position position="78"/>
    </location>
    <ligand>
        <name>Mn(2+)</name>
        <dbReference type="ChEBI" id="CHEBI:29035"/>
        <label>2</label>
    </ligand>
</feature>
<evidence type="ECO:0000256" key="9">
    <source>
        <dbReference type="ARBA" id="ARBA00023211"/>
    </source>
</evidence>
<feature type="binding site" evidence="10">
    <location>
        <position position="194"/>
    </location>
    <ligand>
        <name>substrate</name>
    </ligand>
</feature>
<dbReference type="Proteomes" id="UP000318126">
    <property type="component" value="Unassembled WGS sequence"/>
</dbReference>
<feature type="domain" description="Calcineurin-like phosphoesterase" evidence="11">
    <location>
        <begin position="1"/>
        <end position="198"/>
    </location>
</feature>
<evidence type="ECO:0000256" key="8">
    <source>
        <dbReference type="ARBA" id="ARBA00023136"/>
    </source>
</evidence>
<keyword evidence="13" id="KW-1185">Reference proteome</keyword>
<comment type="cofactor">
    <cofactor evidence="10">
        <name>Mn(2+)</name>
        <dbReference type="ChEBI" id="CHEBI:29035"/>
    </cofactor>
    <text evidence="10">Binds 2 Mn(2+) ions per subunit in a binuclear metal center.</text>
</comment>
<dbReference type="InterPro" id="IPR010138">
    <property type="entry name" value="UDP-diacylglucosamine_Hdrlase"/>
</dbReference>
<keyword evidence="3 10" id="KW-0997">Cell inner membrane</keyword>
<dbReference type="GO" id="GO:0008758">
    <property type="term" value="F:UDP-2,3-diacylglucosamine hydrolase activity"/>
    <property type="evidence" value="ECO:0007669"/>
    <property type="project" value="UniProtKB-UniRule"/>
</dbReference>
<keyword evidence="5 10" id="KW-0479">Metal-binding</keyword>
<comment type="function">
    <text evidence="10">Hydrolyzes the pyrophosphate bond of UDP-2,3-diacylglucosamine to yield 2,3-diacylglucosamine 1-phosphate (lipid X) and UMP by catalyzing the attack of water at the alpha-P atom. Involved in the biosynthesis of lipid A, a phosphorylated glycolipid that anchors the lipopolysaccharide to the outer membrane of the cell.</text>
</comment>
<feature type="binding site" evidence="10">
    <location>
        <position position="196"/>
    </location>
    <ligand>
        <name>Mn(2+)</name>
        <dbReference type="ChEBI" id="CHEBI:29035"/>
        <label>1</label>
    </ligand>
</feature>
<keyword evidence="4 10" id="KW-0441">Lipid A biosynthesis</keyword>
<dbReference type="InterPro" id="IPR029052">
    <property type="entry name" value="Metallo-depent_PP-like"/>
</dbReference>
<feature type="binding site" evidence="10">
    <location>
        <position position="194"/>
    </location>
    <ligand>
        <name>Mn(2+)</name>
        <dbReference type="ChEBI" id="CHEBI:29035"/>
        <label>2</label>
    </ligand>
</feature>
<protein>
    <recommendedName>
        <fullName evidence="10">UDP-2,3-diacylglucosamine hydrolase</fullName>
        <ecNumber evidence="10">3.6.1.54</ecNumber>
    </recommendedName>
    <alternativeName>
        <fullName evidence="10">UDP-2,3-diacylglucosamine diphosphatase</fullName>
    </alternativeName>
</protein>
<dbReference type="CDD" id="cd07398">
    <property type="entry name" value="MPP_YbbF-LpxH"/>
    <property type="match status" value="1"/>
</dbReference>
<evidence type="ECO:0000256" key="6">
    <source>
        <dbReference type="ARBA" id="ARBA00022801"/>
    </source>
</evidence>
<comment type="pathway">
    <text evidence="10">Glycolipid biosynthesis; lipid IV(A) biosynthesis; lipid IV(A) from (3R)-3-hydroxytetradecanoyl-[acyl-carrier-protein] and UDP-N-acetyl-alpha-D-glucosamine: step 4/6.</text>
</comment>
<dbReference type="PANTHER" id="PTHR34990">
    <property type="entry name" value="UDP-2,3-DIACYLGLUCOSAMINE HYDROLASE-RELATED"/>
    <property type="match status" value="1"/>
</dbReference>
<dbReference type="InterPro" id="IPR004843">
    <property type="entry name" value="Calcineurin-like_PHP"/>
</dbReference>
<dbReference type="OrthoDB" id="9783283at2"/>
<evidence type="ECO:0000313" key="13">
    <source>
        <dbReference type="Proteomes" id="UP000318126"/>
    </source>
</evidence>
<dbReference type="UniPathway" id="UPA00359">
    <property type="reaction ID" value="UER00480"/>
</dbReference>
<keyword evidence="2 10" id="KW-0444">Lipid biosynthesis</keyword>
<accession>A0A553JPN7</accession>
<keyword evidence="8 10" id="KW-0472">Membrane</keyword>
<dbReference type="RefSeq" id="WP_144040031.1">
    <property type="nucleotide sequence ID" value="NZ_BMPL01000008.1"/>
</dbReference>
<evidence type="ECO:0000256" key="3">
    <source>
        <dbReference type="ARBA" id="ARBA00022519"/>
    </source>
</evidence>
<keyword evidence="7 10" id="KW-0443">Lipid metabolism</keyword>
<dbReference type="AlphaFoldDB" id="A0A553JPN7"/>
<feature type="binding site" evidence="10">
    <location>
        <position position="166"/>
    </location>
    <ligand>
        <name>substrate</name>
    </ligand>
</feature>
<evidence type="ECO:0000256" key="2">
    <source>
        <dbReference type="ARBA" id="ARBA00022516"/>
    </source>
</evidence>
<dbReference type="NCBIfam" id="NF003743">
    <property type="entry name" value="PRK05340.1"/>
    <property type="match status" value="1"/>
</dbReference>
<feature type="binding site" evidence="10">
    <location>
        <position position="8"/>
    </location>
    <ligand>
        <name>Mn(2+)</name>
        <dbReference type="ChEBI" id="CHEBI:29035"/>
        <label>1</label>
    </ligand>
</feature>
<feature type="binding site" evidence="10">
    <location>
        <position position="113"/>
    </location>
    <ligand>
        <name>Mn(2+)</name>
        <dbReference type="ChEBI" id="CHEBI:29035"/>
        <label>2</label>
    </ligand>
</feature>
<evidence type="ECO:0000256" key="4">
    <source>
        <dbReference type="ARBA" id="ARBA00022556"/>
    </source>
</evidence>
<feature type="binding site" evidence="10">
    <location>
        <position position="159"/>
    </location>
    <ligand>
        <name>substrate</name>
    </ligand>
</feature>